<sequence>MGTGNSLISLLSTLEILKDASAAGIYGSRGANGVVLVTTKRGKTGKPTFNFSTNVGIAEMAFEPDMLSASEYITLRQEAWENDGNTGRAPLPDGITWEEALANDTDWVDATTQTGINQEYNLSGNWGTKKFKTYVGLSYTNNESFLVGNAFERMSGRANLEYKPLDNLSLSLNQSVAQGVNDRVNLFEGSLGAALSEANPVYPIFTTVDGVRQYYNPIDDASGWGNPVRLRDFLDWTTTEKRSLSNLTIAYEPIDKLKINLTGGFDYLDLDDNRVILEGFNPNDTFDISNSNINYVRNFTYNVTAGYDFIFDTDNKLNVLIGNEFQKSITDNRTRNVTGTTVQTTAQNTSDWAFLSYFSRASYSLGGKYFFQGTARVDGSSRFGENNRYGFFPSLSGAWIMSEENFMNNVDFLSFLKLKASWGLTGNSKFPDFQRFGNFQIGQGGQVYNGEPTVFPTRLANPDLRWEKTRTIDFAIETGFINDRITAEVAYYNKVTTDVIINVGTQPGTGFSNFWDNIGRIDNSGLELSLTSRNIVGDFTWTTTINAARNENEVKDIGGYSADAVGGGFNDTRVVPGEPVGANYLVRFSRVDPETGKPIWLDRDGNETFNFDLDNRVVVGSVIPDLVGGISNRFQYKNFDLNVFFTYTVGGNIYDGSAKRQLPSEVTSWNFRGDIVNRWQQPGDIADFPKLTLEPIQGADGGDVWQYNSTLFLYDASYLRLRSLSLGYNLPLDLVQRYNMNSVRVSFTGSNLLTFTKYPGDPEIARDFQNAQDRNLSPNVSFLTPPQQRTFMLGLNIGF</sequence>
<keyword evidence="6 8" id="KW-0472">Membrane</keyword>
<evidence type="ECO:0000256" key="3">
    <source>
        <dbReference type="ARBA" id="ARBA00022452"/>
    </source>
</evidence>
<comment type="subcellular location">
    <subcellularLocation>
        <location evidence="1 8">Cell outer membrane</location>
        <topology evidence="1 8">Multi-pass membrane protein</topology>
    </subcellularLocation>
</comment>
<dbReference type="InterPro" id="IPR000531">
    <property type="entry name" value="Beta-barrel_TonB"/>
</dbReference>
<dbReference type="Gene3D" id="2.170.130.10">
    <property type="entry name" value="TonB-dependent receptor, plug domain"/>
    <property type="match status" value="1"/>
</dbReference>
<proteinExistence type="inferred from homology"/>
<comment type="caution">
    <text evidence="10">The sequence shown here is derived from an EMBL/GenBank/DDBJ whole genome shotgun (WGS) entry which is preliminary data.</text>
</comment>
<dbReference type="InterPro" id="IPR023997">
    <property type="entry name" value="TonB-dep_OMP_SusC/RagA_CS"/>
</dbReference>
<dbReference type="NCBIfam" id="TIGR04056">
    <property type="entry name" value="OMP_RagA_SusC"/>
    <property type="match status" value="1"/>
</dbReference>
<comment type="similarity">
    <text evidence="8">Belongs to the TonB-dependent receptor family.</text>
</comment>
<dbReference type="PROSITE" id="PS52016">
    <property type="entry name" value="TONB_DEPENDENT_REC_3"/>
    <property type="match status" value="1"/>
</dbReference>
<keyword evidence="2 8" id="KW-0813">Transport</keyword>
<dbReference type="InterPro" id="IPR036942">
    <property type="entry name" value="Beta-barrel_TonB_sf"/>
</dbReference>
<evidence type="ECO:0000256" key="2">
    <source>
        <dbReference type="ARBA" id="ARBA00022448"/>
    </source>
</evidence>
<dbReference type="Pfam" id="PF00593">
    <property type="entry name" value="TonB_dep_Rec_b-barrel"/>
    <property type="match status" value="1"/>
</dbReference>
<evidence type="ECO:0000256" key="4">
    <source>
        <dbReference type="ARBA" id="ARBA00022692"/>
    </source>
</evidence>
<gene>
    <name evidence="10" type="ORF">C9994_01885</name>
</gene>
<organism evidence="10 11">
    <name type="scientific">Marivirga lumbricoides</name>
    <dbReference type="NCBI Taxonomy" id="1046115"/>
    <lineage>
        <taxon>Bacteria</taxon>
        <taxon>Pseudomonadati</taxon>
        <taxon>Bacteroidota</taxon>
        <taxon>Cytophagia</taxon>
        <taxon>Cytophagales</taxon>
        <taxon>Marivirgaceae</taxon>
        <taxon>Marivirga</taxon>
    </lineage>
</organism>
<dbReference type="InterPro" id="IPR023996">
    <property type="entry name" value="TonB-dep_OMP_SusC/RagA"/>
</dbReference>
<feature type="domain" description="TonB-dependent receptor-like beta-barrel" evidence="9">
    <location>
        <begin position="215"/>
        <end position="752"/>
    </location>
</feature>
<name>A0A2T4DV44_9BACT</name>
<protein>
    <recommendedName>
        <fullName evidence="9">TonB-dependent receptor-like beta-barrel domain-containing protein</fullName>
    </recommendedName>
</protein>
<evidence type="ECO:0000256" key="5">
    <source>
        <dbReference type="ARBA" id="ARBA00023077"/>
    </source>
</evidence>
<keyword evidence="3 8" id="KW-1134">Transmembrane beta strand</keyword>
<evidence type="ECO:0000313" key="10">
    <source>
        <dbReference type="EMBL" id="PTB97680.1"/>
    </source>
</evidence>
<dbReference type="AlphaFoldDB" id="A0A2T4DV44"/>
<dbReference type="EMBL" id="PYVU01000008">
    <property type="protein sequence ID" value="PTB97680.1"/>
    <property type="molecule type" value="Genomic_DNA"/>
</dbReference>
<dbReference type="NCBIfam" id="TIGR04057">
    <property type="entry name" value="SusC_RagA_signa"/>
    <property type="match status" value="1"/>
</dbReference>
<evidence type="ECO:0000256" key="1">
    <source>
        <dbReference type="ARBA" id="ARBA00004571"/>
    </source>
</evidence>
<keyword evidence="7 8" id="KW-0998">Cell outer membrane</keyword>
<dbReference type="GO" id="GO:0009279">
    <property type="term" value="C:cell outer membrane"/>
    <property type="evidence" value="ECO:0007669"/>
    <property type="project" value="UniProtKB-SubCell"/>
</dbReference>
<evidence type="ECO:0000256" key="6">
    <source>
        <dbReference type="ARBA" id="ARBA00023136"/>
    </source>
</evidence>
<evidence type="ECO:0000259" key="9">
    <source>
        <dbReference type="Pfam" id="PF00593"/>
    </source>
</evidence>
<dbReference type="SUPFAM" id="SSF56935">
    <property type="entry name" value="Porins"/>
    <property type="match status" value="1"/>
</dbReference>
<dbReference type="Proteomes" id="UP000240608">
    <property type="component" value="Unassembled WGS sequence"/>
</dbReference>
<keyword evidence="5" id="KW-0798">TonB box</keyword>
<keyword evidence="4 8" id="KW-0812">Transmembrane</keyword>
<accession>A0A2T4DV44</accession>
<dbReference type="Gene3D" id="2.40.170.20">
    <property type="entry name" value="TonB-dependent receptor, beta-barrel domain"/>
    <property type="match status" value="1"/>
</dbReference>
<reference evidence="10 11" key="1">
    <citation type="submission" date="2018-03" db="EMBL/GenBank/DDBJ databases">
        <title>Cross-interface Injection: A General Nanoliter Liquid Handling Method Applied to Single Cells Genome Amplification Automated Nanoliter Liquid Handling Applied to Single Cell Multiple Displacement Amplification.</title>
        <authorList>
            <person name="Yun J."/>
            <person name="Xu P."/>
            <person name="Xu J."/>
            <person name="Dai X."/>
            <person name="Wang Y."/>
            <person name="Zheng X."/>
            <person name="Cao C."/>
            <person name="Yi Q."/>
            <person name="Zhu Y."/>
            <person name="Wang L."/>
            <person name="Dong Z."/>
            <person name="Huang Y."/>
            <person name="Huang L."/>
            <person name="Du W."/>
        </authorList>
    </citation>
    <scope>NUCLEOTIDE SEQUENCE [LARGE SCALE GENOMIC DNA]</scope>
    <source>
        <strain evidence="10 11">Z-D1-2</strain>
    </source>
</reference>
<dbReference type="InterPro" id="IPR039426">
    <property type="entry name" value="TonB-dep_rcpt-like"/>
</dbReference>
<evidence type="ECO:0000313" key="11">
    <source>
        <dbReference type="Proteomes" id="UP000240608"/>
    </source>
</evidence>
<evidence type="ECO:0000256" key="8">
    <source>
        <dbReference type="PROSITE-ProRule" id="PRU01360"/>
    </source>
</evidence>
<evidence type="ECO:0000256" key="7">
    <source>
        <dbReference type="ARBA" id="ARBA00023237"/>
    </source>
</evidence>
<dbReference type="InterPro" id="IPR037066">
    <property type="entry name" value="Plug_dom_sf"/>
</dbReference>